<reference evidence="3" key="2">
    <citation type="submission" date="2023-07" db="EMBL/GenBank/DDBJ databases">
        <title>Myceligenerans salitolerans sp. nov., a halotolerant actinomycete isolated from a salt lake in Xinjiang, China.</title>
        <authorList>
            <person name="Guan T."/>
        </authorList>
    </citation>
    <scope>NUCLEOTIDE SEQUENCE [LARGE SCALE GENOMIC DNA]</scope>
    <source>
        <strain evidence="3">XHU 5031</strain>
    </source>
</reference>
<evidence type="ECO:0000313" key="2">
    <source>
        <dbReference type="EMBL" id="MBO0609857.1"/>
    </source>
</evidence>
<evidence type="ECO:0000256" key="1">
    <source>
        <dbReference type="SAM" id="Coils"/>
    </source>
</evidence>
<organism evidence="2 3">
    <name type="scientific">Myceligenerans salitolerans</name>
    <dbReference type="NCBI Taxonomy" id="1230528"/>
    <lineage>
        <taxon>Bacteria</taxon>
        <taxon>Bacillati</taxon>
        <taxon>Actinomycetota</taxon>
        <taxon>Actinomycetes</taxon>
        <taxon>Micrococcales</taxon>
        <taxon>Promicromonosporaceae</taxon>
        <taxon>Myceligenerans</taxon>
    </lineage>
</organism>
<dbReference type="EMBL" id="JAFMPK010000045">
    <property type="protein sequence ID" value="MBO0609857.1"/>
    <property type="molecule type" value="Genomic_DNA"/>
</dbReference>
<keyword evidence="3" id="KW-1185">Reference proteome</keyword>
<dbReference type="Proteomes" id="UP000664617">
    <property type="component" value="Unassembled WGS sequence"/>
</dbReference>
<dbReference type="RefSeq" id="WP_207275808.1">
    <property type="nucleotide sequence ID" value="NZ_JAFMPK010000045.1"/>
</dbReference>
<name>A0ABS3ICT3_9MICO</name>
<evidence type="ECO:0000313" key="3">
    <source>
        <dbReference type="Proteomes" id="UP000664617"/>
    </source>
</evidence>
<accession>A0ABS3ICT3</accession>
<reference evidence="2 3" key="1">
    <citation type="submission" date="2021-03" db="EMBL/GenBank/DDBJ databases">
        <authorList>
            <person name="Xin L."/>
        </authorList>
    </citation>
    <scope>NUCLEOTIDE SEQUENCE [LARGE SCALE GENOMIC DNA]</scope>
    <source>
        <strain evidence="2 3">XHU 5031</strain>
    </source>
</reference>
<sequence>MASRSYVRVAEALGRAELPRFLAAAIEVQTSADHPFGRDMALRKPSEADIRSVVPLADRVVQHVAAHAGISPKTAFKLLGQRWPHARWARDVQQAVGMCLLSGGPHPHLTDELVTGWLVTGPSRPWVLFVAEHTDDLLSVCRLEHERAWITRMLRSVGDIAAYEELIKEYTAEAAVLEARRQRARNGLVHGNPTNFPIVESVREYATFLSSGALRLGIESYVENSPPQTALKLRTPEVIAMQAGQDAVTYWRRRVAALQDSP</sequence>
<feature type="coiled-coil region" evidence="1">
    <location>
        <begin position="160"/>
        <end position="187"/>
    </location>
</feature>
<protein>
    <recommendedName>
        <fullName evidence="4">XRE family transcriptional regulator</fullName>
    </recommendedName>
</protein>
<evidence type="ECO:0008006" key="4">
    <source>
        <dbReference type="Google" id="ProtNLM"/>
    </source>
</evidence>
<comment type="caution">
    <text evidence="2">The sequence shown here is derived from an EMBL/GenBank/DDBJ whole genome shotgun (WGS) entry which is preliminary data.</text>
</comment>
<proteinExistence type="predicted"/>
<keyword evidence="1" id="KW-0175">Coiled coil</keyword>
<gene>
    <name evidence="2" type="ORF">J0911_12555</name>
</gene>